<dbReference type="InterPro" id="IPR033454">
    <property type="entry name" value="RecG_wedge"/>
</dbReference>
<keyword evidence="2" id="KW-0347">Helicase</keyword>
<dbReference type="GO" id="GO:0006281">
    <property type="term" value="P:DNA repair"/>
    <property type="evidence" value="ECO:0007669"/>
    <property type="project" value="InterPro"/>
</dbReference>
<dbReference type="EMBL" id="UINC01231575">
    <property type="protein sequence ID" value="SVE64172.1"/>
    <property type="molecule type" value="Genomic_DNA"/>
</dbReference>
<evidence type="ECO:0000256" key="2">
    <source>
        <dbReference type="ARBA" id="ARBA00022806"/>
    </source>
</evidence>
<dbReference type="PANTHER" id="PTHR47964">
    <property type="entry name" value="ATP-DEPENDENT DNA HELICASE HOMOLOG RECG, CHLOROPLASTIC"/>
    <property type="match status" value="1"/>
</dbReference>
<dbReference type="GO" id="GO:0003678">
    <property type="term" value="F:DNA helicase activity"/>
    <property type="evidence" value="ECO:0007669"/>
    <property type="project" value="TreeGrafter"/>
</dbReference>
<keyword evidence="1" id="KW-0378">Hydrolase</keyword>
<proteinExistence type="predicted"/>
<sequence>MENQTFYNINLNTEIQYLKGVGPKRGAILKSFEISRIKDLLRHFPRKYLDRTNIKKINQIKIGEKVVVVGSVVSSGIKKTKKKNYFQLNISDESGNLSCIWFHGVSWMVDKFNVGDLVAAFGKVEFYKGYRIIHPEFDLIDDNKEALNTGRIIPIYPSNSKLKQAGLDSRGFRKLILLALNKIGHIEDHFDSKFCKQEALSSINDSIYQVHNPDSQEKL</sequence>
<organism evidence="4">
    <name type="scientific">marine metagenome</name>
    <dbReference type="NCBI Taxonomy" id="408172"/>
    <lineage>
        <taxon>unclassified sequences</taxon>
        <taxon>metagenomes</taxon>
        <taxon>ecological metagenomes</taxon>
    </lineage>
</organism>
<dbReference type="Pfam" id="PF17191">
    <property type="entry name" value="RecG_wedge"/>
    <property type="match status" value="1"/>
</dbReference>
<dbReference type="InterPro" id="IPR047112">
    <property type="entry name" value="RecG/Mfd"/>
</dbReference>
<evidence type="ECO:0000313" key="4">
    <source>
        <dbReference type="EMBL" id="SVE64172.1"/>
    </source>
</evidence>
<gene>
    <name evidence="4" type="ORF">METZ01_LOCUS517026</name>
</gene>
<evidence type="ECO:0000259" key="3">
    <source>
        <dbReference type="Pfam" id="PF17191"/>
    </source>
</evidence>
<keyword evidence="2" id="KW-0067">ATP-binding</keyword>
<dbReference type="CDD" id="cd04488">
    <property type="entry name" value="RecG_wedge_OBF"/>
    <property type="match status" value="1"/>
</dbReference>
<dbReference type="InterPro" id="IPR012340">
    <property type="entry name" value="NA-bd_OB-fold"/>
</dbReference>
<accession>A0A383F4R6</accession>
<dbReference type="PANTHER" id="PTHR47964:SF1">
    <property type="entry name" value="ATP-DEPENDENT DNA HELICASE HOMOLOG RECG, CHLOROPLASTIC"/>
    <property type="match status" value="1"/>
</dbReference>
<dbReference type="SUPFAM" id="SSF50249">
    <property type="entry name" value="Nucleic acid-binding proteins"/>
    <property type="match status" value="1"/>
</dbReference>
<evidence type="ECO:0000256" key="1">
    <source>
        <dbReference type="ARBA" id="ARBA00022801"/>
    </source>
</evidence>
<feature type="domain" description="RecG wedge" evidence="3">
    <location>
        <begin position="14"/>
        <end position="165"/>
    </location>
</feature>
<reference evidence="4" key="1">
    <citation type="submission" date="2018-05" db="EMBL/GenBank/DDBJ databases">
        <authorList>
            <person name="Lanie J.A."/>
            <person name="Ng W.-L."/>
            <person name="Kazmierczak K.M."/>
            <person name="Andrzejewski T.M."/>
            <person name="Davidsen T.M."/>
            <person name="Wayne K.J."/>
            <person name="Tettelin H."/>
            <person name="Glass J.I."/>
            <person name="Rusch D."/>
            <person name="Podicherti R."/>
            <person name="Tsui H.-C.T."/>
            <person name="Winkler M.E."/>
        </authorList>
    </citation>
    <scope>NUCLEOTIDE SEQUENCE</scope>
</reference>
<dbReference type="GO" id="GO:0016787">
    <property type="term" value="F:hydrolase activity"/>
    <property type="evidence" value="ECO:0007669"/>
    <property type="project" value="UniProtKB-KW"/>
</dbReference>
<protein>
    <recommendedName>
        <fullName evidence="3">RecG wedge domain-containing protein</fullName>
    </recommendedName>
</protein>
<feature type="non-terminal residue" evidence="4">
    <location>
        <position position="219"/>
    </location>
</feature>
<dbReference type="Gene3D" id="2.40.50.140">
    <property type="entry name" value="Nucleic acid-binding proteins"/>
    <property type="match status" value="1"/>
</dbReference>
<dbReference type="AlphaFoldDB" id="A0A383F4R6"/>
<keyword evidence="2" id="KW-0547">Nucleotide-binding</keyword>
<name>A0A383F4R6_9ZZZZ</name>